<reference evidence="1 2" key="1">
    <citation type="submission" date="2017-01" db="EMBL/GenBank/DDBJ databases">
        <authorList>
            <person name="Mah S.A."/>
            <person name="Swanson W.J."/>
            <person name="Moy G.W."/>
            <person name="Vacquier V.D."/>
        </authorList>
    </citation>
    <scope>NUCLEOTIDE SEQUENCE [LARGE SCALE GENOMIC DNA]</scope>
    <source>
        <strain evidence="1 2">DSM 18014</strain>
    </source>
</reference>
<organism evidence="1 2">
    <name type="scientific">Chryseobacterium gambrini</name>
    <dbReference type="NCBI Taxonomy" id="373672"/>
    <lineage>
        <taxon>Bacteria</taxon>
        <taxon>Pseudomonadati</taxon>
        <taxon>Bacteroidota</taxon>
        <taxon>Flavobacteriia</taxon>
        <taxon>Flavobacteriales</taxon>
        <taxon>Weeksellaceae</taxon>
        <taxon>Chryseobacterium group</taxon>
        <taxon>Chryseobacterium</taxon>
    </lineage>
</organism>
<sequence length="195" mass="22548">MANTNKILYIPEGIPNIKDYFPLVDFSEVVEWSVYVKDANDNIIATTRNNKVGCCCGDDKIRIHFLNSCGNIDSINFLLNTEESETKSDTWEKSQKFPLDRTKGGIYRKNIESNETYEVETKCYGEKDQYWIKELTDTPLAWIETYLPNGFQDPVQKEFIPITILDTKLPTKDVDAFEYLVKIKFSMANSNTNLR</sequence>
<dbReference type="OrthoDB" id="1253307at2"/>
<dbReference type="EMBL" id="FTOV01000002">
    <property type="protein sequence ID" value="SIS72175.1"/>
    <property type="molecule type" value="Genomic_DNA"/>
</dbReference>
<evidence type="ECO:0000313" key="2">
    <source>
        <dbReference type="Proteomes" id="UP000185781"/>
    </source>
</evidence>
<dbReference type="Proteomes" id="UP000185781">
    <property type="component" value="Unassembled WGS sequence"/>
</dbReference>
<dbReference type="AlphaFoldDB" id="A0A1N7LEC3"/>
<dbReference type="STRING" id="373672.SAMN05421785_102179"/>
<dbReference type="RefSeq" id="WP_027380869.1">
    <property type="nucleotide sequence ID" value="NZ_FTOV01000002.1"/>
</dbReference>
<proteinExistence type="predicted"/>
<evidence type="ECO:0000313" key="1">
    <source>
        <dbReference type="EMBL" id="SIS72175.1"/>
    </source>
</evidence>
<protein>
    <submittedName>
        <fullName evidence="1">Uncharacterized protein</fullName>
    </submittedName>
</protein>
<accession>A0A1N7LEC3</accession>
<gene>
    <name evidence="1" type="ORF">SAMN05421785_102179</name>
</gene>
<name>A0A1N7LEC3_9FLAO</name>